<feature type="domain" description="Coiled coil protein 74 C-terminal" evidence="3">
    <location>
        <begin position="205"/>
        <end position="237"/>
    </location>
</feature>
<dbReference type="Proteomes" id="UP000472271">
    <property type="component" value="Chromosome 12"/>
</dbReference>
<evidence type="ECO:0000256" key="1">
    <source>
        <dbReference type="ARBA" id="ARBA00023054"/>
    </source>
</evidence>
<feature type="domain" description="CCDC92/74 N-terminal" evidence="2">
    <location>
        <begin position="66"/>
        <end position="101"/>
    </location>
</feature>
<keyword evidence="1" id="KW-0175">Coiled coil</keyword>
<dbReference type="InParanoid" id="A0A672ZFM1"/>
<dbReference type="AlphaFoldDB" id="A0A672ZFM1"/>
<reference evidence="4" key="3">
    <citation type="submission" date="2025-09" db="UniProtKB">
        <authorList>
            <consortium name="Ensembl"/>
        </authorList>
    </citation>
    <scope>IDENTIFICATION</scope>
</reference>
<dbReference type="PANTHER" id="PTHR14882">
    <property type="entry name" value="COILED-COIL DOMAIN-CONTAINING 74A"/>
    <property type="match status" value="1"/>
</dbReference>
<evidence type="ECO:0000313" key="5">
    <source>
        <dbReference type="Proteomes" id="UP000472271"/>
    </source>
</evidence>
<sequence length="240" mass="27194">MSSNNFPPVHHLPHWTRIGSLSRTCSPLRLPASQLKQLPVLPPPVDRDRGQVRVEEATCRGGTDPRIASLERNIQFLQQQHKDTLGKLHTEIEYLRRENKGEEMEVMLNIIRAMGLILKLSETLGSSRHDHGPELKGGLITSLQPLRIHSSPSHPPRAPTLQECEVIIRQLYNANSLQSQEVSAFQMTAFSLPYDFLPRSGPSQSGVILPALKQTFSTNIAERQRRTRAVQRNRFKRTVH</sequence>
<dbReference type="Pfam" id="PF14917">
    <property type="entry name" value="CCDC74_C"/>
    <property type="match status" value="2"/>
</dbReference>
<keyword evidence="5" id="KW-1185">Reference proteome</keyword>
<dbReference type="Ensembl" id="ENSSORT00005015747.1">
    <property type="protein sequence ID" value="ENSSORP00005015257.1"/>
    <property type="gene ID" value="ENSSORG00005007732.1"/>
</dbReference>
<proteinExistence type="predicted"/>
<dbReference type="Pfam" id="PF14916">
    <property type="entry name" value="CCDC92"/>
    <property type="match status" value="1"/>
</dbReference>
<evidence type="ECO:0000313" key="4">
    <source>
        <dbReference type="Ensembl" id="ENSSORP00005015257.1"/>
    </source>
</evidence>
<dbReference type="FunCoup" id="A0A672ZFM1">
    <property type="interactions" value="185"/>
</dbReference>
<reference evidence="4" key="1">
    <citation type="submission" date="2019-06" db="EMBL/GenBank/DDBJ databases">
        <authorList>
            <consortium name="Wellcome Sanger Institute Data Sharing"/>
        </authorList>
    </citation>
    <scope>NUCLEOTIDE SEQUENCE [LARGE SCALE GENOMIC DNA]</scope>
</reference>
<organism evidence="4 5">
    <name type="scientific">Sphaeramia orbicularis</name>
    <name type="common">orbiculate cardinalfish</name>
    <dbReference type="NCBI Taxonomy" id="375764"/>
    <lineage>
        <taxon>Eukaryota</taxon>
        <taxon>Metazoa</taxon>
        <taxon>Chordata</taxon>
        <taxon>Craniata</taxon>
        <taxon>Vertebrata</taxon>
        <taxon>Euteleostomi</taxon>
        <taxon>Actinopterygii</taxon>
        <taxon>Neopterygii</taxon>
        <taxon>Teleostei</taxon>
        <taxon>Neoteleostei</taxon>
        <taxon>Acanthomorphata</taxon>
        <taxon>Gobiaria</taxon>
        <taxon>Kurtiformes</taxon>
        <taxon>Apogonoidei</taxon>
        <taxon>Apogonidae</taxon>
        <taxon>Apogoninae</taxon>
        <taxon>Sphaeramia</taxon>
    </lineage>
</organism>
<feature type="domain" description="Coiled coil protein 74 C-terminal" evidence="3">
    <location>
        <begin position="151"/>
        <end position="183"/>
    </location>
</feature>
<dbReference type="InterPro" id="IPR040370">
    <property type="entry name" value="CCDC74A/CCDC74B/CCDC92"/>
</dbReference>
<dbReference type="InterPro" id="IPR039496">
    <property type="entry name" value="CCDC92/74_N"/>
</dbReference>
<protein>
    <submittedName>
        <fullName evidence="4">Si:ch211-222n4.2</fullName>
    </submittedName>
</protein>
<dbReference type="PANTHER" id="PTHR14882:SF5">
    <property type="entry name" value="COILED-COIL DOMAIN CONTAINING 74A"/>
    <property type="match status" value="1"/>
</dbReference>
<evidence type="ECO:0000259" key="3">
    <source>
        <dbReference type="Pfam" id="PF14917"/>
    </source>
</evidence>
<name>A0A672ZFM1_9TELE</name>
<evidence type="ECO:0000259" key="2">
    <source>
        <dbReference type="Pfam" id="PF14916"/>
    </source>
</evidence>
<reference evidence="4" key="2">
    <citation type="submission" date="2025-08" db="UniProtKB">
        <authorList>
            <consortium name="Ensembl"/>
        </authorList>
    </citation>
    <scope>IDENTIFICATION</scope>
</reference>
<dbReference type="InterPro" id="IPR029422">
    <property type="entry name" value="CCDC74_C"/>
</dbReference>
<accession>A0A672ZFM1</accession>